<gene>
    <name evidence="4" type="ORF">KSP40_PGU021317</name>
</gene>
<keyword evidence="2" id="KW-1133">Transmembrane helix</keyword>
<dbReference type="Pfam" id="PF07969">
    <property type="entry name" value="Amidohydro_3"/>
    <property type="match status" value="1"/>
</dbReference>
<dbReference type="Gene3D" id="3.20.20.140">
    <property type="entry name" value="Metal-dependent hydrolases"/>
    <property type="match status" value="1"/>
</dbReference>
<dbReference type="EMBL" id="JBBWWR010000009">
    <property type="protein sequence ID" value="KAK8961834.1"/>
    <property type="molecule type" value="Genomic_DNA"/>
</dbReference>
<dbReference type="Gene3D" id="2.30.40.10">
    <property type="entry name" value="Urease, subunit C, domain 1"/>
    <property type="match status" value="1"/>
</dbReference>
<evidence type="ECO:0000256" key="1">
    <source>
        <dbReference type="SAM" id="MobiDB-lite"/>
    </source>
</evidence>
<evidence type="ECO:0000313" key="5">
    <source>
        <dbReference type="Proteomes" id="UP001412067"/>
    </source>
</evidence>
<keyword evidence="2" id="KW-0472">Membrane</keyword>
<name>A0ABR2MDX5_9ASPA</name>
<dbReference type="PANTHER" id="PTHR22642">
    <property type="entry name" value="IMIDAZOLONEPROPIONASE"/>
    <property type="match status" value="1"/>
</dbReference>
<sequence>MAFGRGLATSVSAAAAVAILSFFVFLLRNPSRNHLGWVRDSAADLVLRNATIYTSDASIPFAEAMAVRNGRILRVGSDASVQDLIGERTREMNLEGKVVLPGFIDSHVHLIFGGLQIGHLKLRGTKSKEDFVMKIEAAVKDKIPGEWVFGGGWNNDIWGGELPAASWIDDITRDNPVCLTRMDGHMSLINSLALKIAGITNSSLDPFVDDPVGSPLLLPMSSTLRAASSSSPDSVSSVVVLSRRLCPSALRHRRLVLCAIVLLLRAAPLRHSSAAVAPLSSLCHAAASSSSTSAGLCRCCSARQRSRGELTQRKRGGPINPPRIGTPDIRRIGPKPEH</sequence>
<protein>
    <recommendedName>
        <fullName evidence="3">Amidohydrolase 3 domain-containing protein</fullName>
    </recommendedName>
</protein>
<feature type="compositionally biased region" description="Basic and acidic residues" evidence="1">
    <location>
        <begin position="328"/>
        <end position="338"/>
    </location>
</feature>
<dbReference type="InterPro" id="IPR013108">
    <property type="entry name" value="Amidohydro_3"/>
</dbReference>
<feature type="transmembrane region" description="Helical" evidence="2">
    <location>
        <begin position="6"/>
        <end position="27"/>
    </location>
</feature>
<comment type="caution">
    <text evidence="4">The sequence shown here is derived from an EMBL/GenBank/DDBJ whole genome shotgun (WGS) entry which is preliminary data.</text>
</comment>
<evidence type="ECO:0000313" key="4">
    <source>
        <dbReference type="EMBL" id="KAK8961834.1"/>
    </source>
</evidence>
<dbReference type="InterPro" id="IPR011059">
    <property type="entry name" value="Metal-dep_hydrolase_composite"/>
</dbReference>
<accession>A0ABR2MDX5</accession>
<dbReference type="SUPFAM" id="SSF51338">
    <property type="entry name" value="Composite domain of metallo-dependent hydrolases"/>
    <property type="match status" value="1"/>
</dbReference>
<feature type="domain" description="Amidohydrolase 3" evidence="3">
    <location>
        <begin position="91"/>
        <end position="206"/>
    </location>
</feature>
<reference evidence="4 5" key="1">
    <citation type="journal article" date="2022" name="Nat. Plants">
        <title>Genomes of leafy and leafless Platanthera orchids illuminate the evolution of mycoheterotrophy.</title>
        <authorList>
            <person name="Li M.H."/>
            <person name="Liu K.W."/>
            <person name="Li Z."/>
            <person name="Lu H.C."/>
            <person name="Ye Q.L."/>
            <person name="Zhang D."/>
            <person name="Wang J.Y."/>
            <person name="Li Y.F."/>
            <person name="Zhong Z.M."/>
            <person name="Liu X."/>
            <person name="Yu X."/>
            <person name="Liu D.K."/>
            <person name="Tu X.D."/>
            <person name="Liu B."/>
            <person name="Hao Y."/>
            <person name="Liao X.Y."/>
            <person name="Jiang Y.T."/>
            <person name="Sun W.H."/>
            <person name="Chen J."/>
            <person name="Chen Y.Q."/>
            <person name="Ai Y."/>
            <person name="Zhai J.W."/>
            <person name="Wu S.S."/>
            <person name="Zhou Z."/>
            <person name="Hsiao Y.Y."/>
            <person name="Wu W.L."/>
            <person name="Chen Y.Y."/>
            <person name="Lin Y.F."/>
            <person name="Hsu J.L."/>
            <person name="Li C.Y."/>
            <person name="Wang Z.W."/>
            <person name="Zhao X."/>
            <person name="Zhong W.Y."/>
            <person name="Ma X.K."/>
            <person name="Ma L."/>
            <person name="Huang J."/>
            <person name="Chen G.Z."/>
            <person name="Huang M.Z."/>
            <person name="Huang L."/>
            <person name="Peng D.H."/>
            <person name="Luo Y.B."/>
            <person name="Zou S.Q."/>
            <person name="Chen S.P."/>
            <person name="Lan S."/>
            <person name="Tsai W.C."/>
            <person name="Van de Peer Y."/>
            <person name="Liu Z.J."/>
        </authorList>
    </citation>
    <scope>NUCLEOTIDE SEQUENCE [LARGE SCALE GENOMIC DNA]</scope>
    <source>
        <strain evidence="4">Lor288</strain>
    </source>
</reference>
<keyword evidence="2" id="KW-0812">Transmembrane</keyword>
<keyword evidence="5" id="KW-1185">Reference proteome</keyword>
<dbReference type="Proteomes" id="UP001412067">
    <property type="component" value="Unassembled WGS sequence"/>
</dbReference>
<evidence type="ECO:0000259" key="3">
    <source>
        <dbReference type="Pfam" id="PF07969"/>
    </source>
</evidence>
<feature type="region of interest" description="Disordered" evidence="1">
    <location>
        <begin position="308"/>
        <end position="338"/>
    </location>
</feature>
<evidence type="ECO:0000256" key="2">
    <source>
        <dbReference type="SAM" id="Phobius"/>
    </source>
</evidence>
<dbReference type="Gene3D" id="3.10.310.70">
    <property type="match status" value="1"/>
</dbReference>
<organism evidence="4 5">
    <name type="scientific">Platanthera guangdongensis</name>
    <dbReference type="NCBI Taxonomy" id="2320717"/>
    <lineage>
        <taxon>Eukaryota</taxon>
        <taxon>Viridiplantae</taxon>
        <taxon>Streptophyta</taxon>
        <taxon>Embryophyta</taxon>
        <taxon>Tracheophyta</taxon>
        <taxon>Spermatophyta</taxon>
        <taxon>Magnoliopsida</taxon>
        <taxon>Liliopsida</taxon>
        <taxon>Asparagales</taxon>
        <taxon>Orchidaceae</taxon>
        <taxon>Orchidoideae</taxon>
        <taxon>Orchideae</taxon>
        <taxon>Orchidinae</taxon>
        <taxon>Platanthera</taxon>
    </lineage>
</organism>
<proteinExistence type="predicted"/>
<dbReference type="PANTHER" id="PTHR22642:SF2">
    <property type="entry name" value="PROTEIN LONG AFTER FAR-RED 3"/>
    <property type="match status" value="1"/>
</dbReference>